<feature type="compositionally biased region" description="Polar residues" evidence="1">
    <location>
        <begin position="18"/>
        <end position="36"/>
    </location>
</feature>
<evidence type="ECO:0000313" key="3">
    <source>
        <dbReference type="Proteomes" id="UP000242715"/>
    </source>
</evidence>
<sequence>MNHQKSILSFFHKRTSPENRTSGAAQSSAPSLQQTDRNVKLVVNPPLPADNVRGSRRKYRFGFYQRTSHQP</sequence>
<keyword evidence="3" id="KW-1185">Reference proteome</keyword>
<dbReference type="AlphaFoldDB" id="A0A2Z6NRR3"/>
<evidence type="ECO:0000256" key="1">
    <source>
        <dbReference type="SAM" id="MobiDB-lite"/>
    </source>
</evidence>
<feature type="region of interest" description="Disordered" evidence="1">
    <location>
        <begin position="1"/>
        <end position="54"/>
    </location>
</feature>
<protein>
    <submittedName>
        <fullName evidence="2">Uncharacterized protein</fullName>
    </submittedName>
</protein>
<dbReference type="Proteomes" id="UP000242715">
    <property type="component" value="Unassembled WGS sequence"/>
</dbReference>
<organism evidence="2 3">
    <name type="scientific">Trifolium subterraneum</name>
    <name type="common">Subterranean clover</name>
    <dbReference type="NCBI Taxonomy" id="3900"/>
    <lineage>
        <taxon>Eukaryota</taxon>
        <taxon>Viridiplantae</taxon>
        <taxon>Streptophyta</taxon>
        <taxon>Embryophyta</taxon>
        <taxon>Tracheophyta</taxon>
        <taxon>Spermatophyta</taxon>
        <taxon>Magnoliopsida</taxon>
        <taxon>eudicotyledons</taxon>
        <taxon>Gunneridae</taxon>
        <taxon>Pentapetalae</taxon>
        <taxon>rosids</taxon>
        <taxon>fabids</taxon>
        <taxon>Fabales</taxon>
        <taxon>Fabaceae</taxon>
        <taxon>Papilionoideae</taxon>
        <taxon>50 kb inversion clade</taxon>
        <taxon>NPAAA clade</taxon>
        <taxon>Hologalegina</taxon>
        <taxon>IRL clade</taxon>
        <taxon>Trifolieae</taxon>
        <taxon>Trifolium</taxon>
    </lineage>
</organism>
<reference evidence="3" key="1">
    <citation type="journal article" date="2017" name="Front. Plant Sci.">
        <title>Climate Clever Clovers: New Paradigm to Reduce the Environmental Footprint of Ruminants by Breeding Low Methanogenic Forages Utilizing Haplotype Variation.</title>
        <authorList>
            <person name="Kaur P."/>
            <person name="Appels R."/>
            <person name="Bayer P.E."/>
            <person name="Keeble-Gagnere G."/>
            <person name="Wang J."/>
            <person name="Hirakawa H."/>
            <person name="Shirasawa K."/>
            <person name="Vercoe P."/>
            <person name="Stefanova K."/>
            <person name="Durmic Z."/>
            <person name="Nichols P."/>
            <person name="Revell C."/>
            <person name="Isobe S.N."/>
            <person name="Edwards D."/>
            <person name="Erskine W."/>
        </authorList>
    </citation>
    <scope>NUCLEOTIDE SEQUENCE [LARGE SCALE GENOMIC DNA]</scope>
    <source>
        <strain evidence="3">cv. Daliak</strain>
    </source>
</reference>
<accession>A0A2Z6NRR3</accession>
<dbReference type="EMBL" id="DF974269">
    <property type="protein sequence ID" value="GAU46964.1"/>
    <property type="molecule type" value="Genomic_DNA"/>
</dbReference>
<evidence type="ECO:0000313" key="2">
    <source>
        <dbReference type="EMBL" id="GAU46964.1"/>
    </source>
</evidence>
<gene>
    <name evidence="2" type="ORF">TSUD_143060</name>
</gene>
<proteinExistence type="predicted"/>
<name>A0A2Z6NRR3_TRISU</name>